<keyword evidence="1" id="KW-1133">Transmembrane helix</keyword>
<evidence type="ECO:0000256" key="1">
    <source>
        <dbReference type="SAM" id="Phobius"/>
    </source>
</evidence>
<sequence>MGRRRWRAAAWGALTVVVVAILVAGGARLGVWRALAGDDAEKPWDWVERLGWLTGLLGLPVTVVLGFLALRQHGDPGAPERSSWRLVPMARCRPEEVGVHAGRLTPYVIRDHDRDLRTRLREAAATGGLVVVVGGSSTGKSRSLYEAVRELFGDRHLLLADDAEAVRRAGRALPAGAVVWLDDTPSVRFLGAGGLNRTDLLALMGDDRRGRPVVIIVVLWPGPYRQIASVPQAAELDGAAGDPWRDARQVLGLAGHRVVHVSEHFSAAERARAREALRGHGDPRLADALDSRYGVTQHLAGAPELISHWEHAATLQPYAAAVLTAAVDIRRLDVRAPLTGAMLRAVAPAYLSEDHLAEAPADWFDVALGYATQRLRGGIRALHPLAGSDIGTIAGYELADYLHDHGDDARYYTIVPPPVWEVLPNHLADPEDMARLADAARDRGLYPLARILYRRAGARSEYAARELVDLVEVQGRVEELRQLAAGGNRYAAARVAWLDRRRRETGEAFERMVDNPAVVFTEEDRRALAEMHRHELRRLADAGYEHAQILDDLVRHGRRAEAIAYARRLSDAGDGYAREELVTLLAAERRTAELRELAVRGDGYGCRSFLELVDADRREHEARLLAAAGSEYAGSWLVDHLTAQGREKDLRVLASEGHVYARRWLVEALAEEGRVREALAEATRLVADGDESAAAMVAELLADLGREEELQEQMLAGNPYASGELAVLRAHLGREDDLRVMALAGDGDARFWLAALLAYRGREAELREMAAAGDIEARTSLVGMLLAQGRLDDLRRMAADGDREAAYLLRSRGHRAA</sequence>
<evidence type="ECO:0000313" key="2">
    <source>
        <dbReference type="EMBL" id="OJF15291.1"/>
    </source>
</evidence>
<accession>A0A1K0H0S6</accession>
<dbReference type="Proteomes" id="UP000182486">
    <property type="component" value="Unassembled WGS sequence"/>
</dbReference>
<name>A0A1K0H0S6_9ACTN</name>
<keyword evidence="1" id="KW-0472">Membrane</keyword>
<proteinExistence type="predicted"/>
<keyword evidence="1" id="KW-0812">Transmembrane</keyword>
<reference evidence="2 3" key="1">
    <citation type="submission" date="2016-09" db="EMBL/GenBank/DDBJ databases">
        <title>Couchioplanes caeruleus draft genome sequence.</title>
        <authorList>
            <person name="Sheehan J."/>
            <person name="Caffrey P."/>
        </authorList>
    </citation>
    <scope>NUCLEOTIDE SEQUENCE [LARGE SCALE GENOMIC DNA]</scope>
    <source>
        <strain evidence="2 3">DSM 43634</strain>
    </source>
</reference>
<dbReference type="Gene3D" id="1.25.40.10">
    <property type="entry name" value="Tetratricopeptide repeat domain"/>
    <property type="match status" value="1"/>
</dbReference>
<evidence type="ECO:0008006" key="4">
    <source>
        <dbReference type="Google" id="ProtNLM"/>
    </source>
</evidence>
<dbReference type="RefSeq" id="WP_071803621.1">
    <property type="nucleotide sequence ID" value="NZ_MEIA01000059.1"/>
</dbReference>
<dbReference type="AlphaFoldDB" id="A0A1K0H0S6"/>
<dbReference type="EMBL" id="MEIA01000059">
    <property type="protein sequence ID" value="OJF15291.1"/>
    <property type="molecule type" value="Genomic_DNA"/>
</dbReference>
<dbReference type="InterPro" id="IPR011990">
    <property type="entry name" value="TPR-like_helical_dom_sf"/>
</dbReference>
<gene>
    <name evidence="2" type="ORF">BG844_05380</name>
</gene>
<keyword evidence="3" id="KW-1185">Reference proteome</keyword>
<evidence type="ECO:0000313" key="3">
    <source>
        <dbReference type="Proteomes" id="UP000182486"/>
    </source>
</evidence>
<feature type="transmembrane region" description="Helical" evidence="1">
    <location>
        <begin position="52"/>
        <end position="70"/>
    </location>
</feature>
<organism evidence="2 3">
    <name type="scientific">Couchioplanes caeruleus subsp. caeruleus</name>
    <dbReference type="NCBI Taxonomy" id="56427"/>
    <lineage>
        <taxon>Bacteria</taxon>
        <taxon>Bacillati</taxon>
        <taxon>Actinomycetota</taxon>
        <taxon>Actinomycetes</taxon>
        <taxon>Micromonosporales</taxon>
        <taxon>Micromonosporaceae</taxon>
        <taxon>Couchioplanes</taxon>
    </lineage>
</organism>
<protein>
    <recommendedName>
        <fullName evidence="4">Tetratricopeptide repeat protein</fullName>
    </recommendedName>
</protein>
<comment type="caution">
    <text evidence="2">The sequence shown here is derived from an EMBL/GenBank/DDBJ whole genome shotgun (WGS) entry which is preliminary data.</text>
</comment>